<dbReference type="Pfam" id="PF12697">
    <property type="entry name" value="Abhydrolase_6"/>
    <property type="match status" value="2"/>
</dbReference>
<comment type="similarity">
    <text evidence="1">Belongs to the AB hydrolase superfamily.</text>
</comment>
<evidence type="ECO:0000256" key="5">
    <source>
        <dbReference type="ARBA" id="ARBA00049203"/>
    </source>
</evidence>
<dbReference type="InterPro" id="IPR000073">
    <property type="entry name" value="AB_hydrolase_1"/>
</dbReference>
<dbReference type="AlphaFoldDB" id="A0AAV1LJ72"/>
<organism evidence="8 9">
    <name type="scientific">Parnassius mnemosyne</name>
    <name type="common">clouded apollo</name>
    <dbReference type="NCBI Taxonomy" id="213953"/>
    <lineage>
        <taxon>Eukaryota</taxon>
        <taxon>Metazoa</taxon>
        <taxon>Ecdysozoa</taxon>
        <taxon>Arthropoda</taxon>
        <taxon>Hexapoda</taxon>
        <taxon>Insecta</taxon>
        <taxon>Pterygota</taxon>
        <taxon>Neoptera</taxon>
        <taxon>Endopterygota</taxon>
        <taxon>Lepidoptera</taxon>
        <taxon>Glossata</taxon>
        <taxon>Ditrysia</taxon>
        <taxon>Papilionoidea</taxon>
        <taxon>Papilionidae</taxon>
        <taxon>Parnassiinae</taxon>
        <taxon>Parnassini</taxon>
        <taxon>Parnassius</taxon>
        <taxon>Driopa</taxon>
    </lineage>
</organism>
<sequence>MSSLQKTIMKNKLPPRMPRSSGIAKLAPFGAARRKDYTPVSWRQYFQKYEDVETEGGTFRVYLSPEPDHPSRPRIVTLHGGGYSALSWSLFTEEITNMIHCQVVSLDIRGHGETKVKDPDDLNIDTLVRDVEQVILKLYNEEPPPLILLGHSMGGAIAVRAAHSPVLDHYVQGLAVIDVVEGTAMEALASMQSFLRGRPTHFKSIEHAIEWCVRSGQVRNVDSAKVSMPSQILNCQTGLLATNEVESYSSDGTVYTPVATRHAPHADRIAEESDDNDHDNDETDATDAKHAKTDENDAVHSKNDAHTKNDVVQSKSYTADVECKAGNDMNNAKNDESNAENGTNIHKIDESIPENDESIAKNDESIPKNDESITENAKIDEINDDDAHFARPNAVGDGTTMKYKWRIDLSRTEKHWAGWFGGLSNAFLHTRAPRLLLLASVDGLDRELTVGQMQGKFQMQVLTRCGHAVHEDTPGEVARVVASFALRHRLTSATENGEHMNLVSAPGC</sequence>
<keyword evidence="4" id="KW-0378">Hydrolase</keyword>
<dbReference type="InterPro" id="IPR029058">
    <property type="entry name" value="AB_hydrolase_fold"/>
</dbReference>
<feature type="domain" description="AB hydrolase-1" evidence="7">
    <location>
        <begin position="75"/>
        <end position="195"/>
    </location>
</feature>
<name>A0AAV1LJ72_9NEOP</name>
<dbReference type="PANTHER" id="PTHR14189:SF0">
    <property type="entry name" value="PROTEIN PHOSPHATASE METHYLESTERASE 1"/>
    <property type="match status" value="1"/>
</dbReference>
<feature type="compositionally biased region" description="Basic and acidic residues" evidence="6">
    <location>
        <begin position="358"/>
        <end position="372"/>
    </location>
</feature>
<dbReference type="Proteomes" id="UP001314205">
    <property type="component" value="Unassembled WGS sequence"/>
</dbReference>
<protein>
    <recommendedName>
        <fullName evidence="2">protein phosphatase methylesterase-1</fullName>
        <ecNumber evidence="2">3.1.1.89</ecNumber>
    </recommendedName>
</protein>
<feature type="compositionally biased region" description="Basic and acidic residues" evidence="6">
    <location>
        <begin position="286"/>
        <end position="309"/>
    </location>
</feature>
<evidence type="ECO:0000256" key="1">
    <source>
        <dbReference type="ARBA" id="ARBA00008645"/>
    </source>
</evidence>
<proteinExistence type="inferred from homology"/>
<keyword evidence="3" id="KW-0719">Serine esterase</keyword>
<evidence type="ECO:0000256" key="2">
    <source>
        <dbReference type="ARBA" id="ARBA00013111"/>
    </source>
</evidence>
<comment type="caution">
    <text evidence="8">The sequence shown here is derived from an EMBL/GenBank/DDBJ whole genome shotgun (WGS) entry which is preliminary data.</text>
</comment>
<reference evidence="8 9" key="1">
    <citation type="submission" date="2023-11" db="EMBL/GenBank/DDBJ databases">
        <authorList>
            <person name="Hedman E."/>
            <person name="Englund M."/>
            <person name="Stromberg M."/>
            <person name="Nyberg Akerstrom W."/>
            <person name="Nylinder S."/>
            <person name="Jareborg N."/>
            <person name="Kallberg Y."/>
            <person name="Kronander E."/>
        </authorList>
    </citation>
    <scope>NUCLEOTIDE SEQUENCE [LARGE SCALE GENOMIC DNA]</scope>
</reference>
<dbReference type="EMBL" id="CAVLGL010000089">
    <property type="protein sequence ID" value="CAK1594112.1"/>
    <property type="molecule type" value="Genomic_DNA"/>
</dbReference>
<feature type="region of interest" description="Disordered" evidence="6">
    <location>
        <begin position="255"/>
        <end position="313"/>
    </location>
</feature>
<dbReference type="Gene3D" id="3.40.50.1820">
    <property type="entry name" value="alpha/beta hydrolase"/>
    <property type="match status" value="2"/>
</dbReference>
<dbReference type="PANTHER" id="PTHR14189">
    <property type="entry name" value="PROTEIN PHOSPHATASE METHYLESTERASE-1 RELATED"/>
    <property type="match status" value="1"/>
</dbReference>
<dbReference type="InterPro" id="IPR016812">
    <property type="entry name" value="PPase_methylesterase_euk"/>
</dbReference>
<feature type="compositionally biased region" description="Acidic residues" evidence="6">
    <location>
        <begin position="272"/>
        <end position="285"/>
    </location>
</feature>
<feature type="region of interest" description="Disordered" evidence="6">
    <location>
        <begin position="326"/>
        <end position="372"/>
    </location>
</feature>
<dbReference type="GO" id="GO:0051723">
    <property type="term" value="F:protein methylesterase activity"/>
    <property type="evidence" value="ECO:0007669"/>
    <property type="project" value="UniProtKB-EC"/>
</dbReference>
<evidence type="ECO:0000256" key="6">
    <source>
        <dbReference type="SAM" id="MobiDB-lite"/>
    </source>
</evidence>
<gene>
    <name evidence="8" type="ORF">PARMNEM_LOCUS13799</name>
</gene>
<evidence type="ECO:0000313" key="8">
    <source>
        <dbReference type="EMBL" id="CAK1594112.1"/>
    </source>
</evidence>
<evidence type="ECO:0000259" key="7">
    <source>
        <dbReference type="Pfam" id="PF12697"/>
    </source>
</evidence>
<accession>A0AAV1LJ72</accession>
<comment type="catalytic activity">
    <reaction evidence="5">
        <text>[phosphatase 2A protein]-C-terminal L-leucine methyl ester + H2O = [phosphatase 2A protein]-C-terminal L-leucine + methanol + H(+)</text>
        <dbReference type="Rhea" id="RHEA:48548"/>
        <dbReference type="Rhea" id="RHEA-COMP:12134"/>
        <dbReference type="Rhea" id="RHEA-COMP:12135"/>
        <dbReference type="ChEBI" id="CHEBI:15377"/>
        <dbReference type="ChEBI" id="CHEBI:15378"/>
        <dbReference type="ChEBI" id="CHEBI:17790"/>
        <dbReference type="ChEBI" id="CHEBI:90516"/>
        <dbReference type="ChEBI" id="CHEBI:90517"/>
        <dbReference type="EC" id="3.1.1.89"/>
    </reaction>
</comment>
<evidence type="ECO:0000313" key="9">
    <source>
        <dbReference type="Proteomes" id="UP001314205"/>
    </source>
</evidence>
<keyword evidence="9" id="KW-1185">Reference proteome</keyword>
<dbReference type="EC" id="3.1.1.89" evidence="2"/>
<dbReference type="SUPFAM" id="SSF53474">
    <property type="entry name" value="alpha/beta-Hydrolases"/>
    <property type="match status" value="1"/>
</dbReference>
<evidence type="ECO:0000256" key="4">
    <source>
        <dbReference type="ARBA" id="ARBA00022801"/>
    </source>
</evidence>
<evidence type="ECO:0000256" key="3">
    <source>
        <dbReference type="ARBA" id="ARBA00022487"/>
    </source>
</evidence>
<feature type="domain" description="AB hydrolase-1" evidence="7">
    <location>
        <begin position="391"/>
        <end position="479"/>
    </location>
</feature>